<dbReference type="PANTHER" id="PTHR33508:SF1">
    <property type="entry name" value="UPF0056 MEMBRANE PROTEIN YHCE"/>
    <property type="match status" value="1"/>
</dbReference>
<dbReference type="InterPro" id="IPR002771">
    <property type="entry name" value="Multi_antbiot-R_MarC"/>
</dbReference>
<dbReference type="EMBL" id="NFJD01000001">
    <property type="protein sequence ID" value="OUO57683.1"/>
    <property type="molecule type" value="Genomic_DNA"/>
</dbReference>
<accession>A0A1Y4DET6</accession>
<dbReference type="Pfam" id="PF01914">
    <property type="entry name" value="MarC"/>
    <property type="match status" value="1"/>
</dbReference>
<dbReference type="OrthoDB" id="21094at2"/>
<evidence type="ECO:0000256" key="3">
    <source>
        <dbReference type="ARBA" id="ARBA00022475"/>
    </source>
</evidence>
<name>A0A1Y4DET6_9BACT</name>
<proteinExistence type="inferred from homology"/>
<reference evidence="9" key="1">
    <citation type="submission" date="2017-04" db="EMBL/GenBank/DDBJ databases">
        <title>Function of individual gut microbiota members based on whole genome sequencing of pure cultures obtained from chicken caecum.</title>
        <authorList>
            <person name="Medvecky M."/>
            <person name="Cejkova D."/>
            <person name="Polansky O."/>
            <person name="Karasova D."/>
            <person name="Kubasova T."/>
            <person name="Cizek A."/>
            <person name="Rychlik I."/>
        </authorList>
    </citation>
    <scope>NUCLEOTIDE SEQUENCE [LARGE SCALE GENOMIC DNA]</scope>
    <source>
        <strain evidence="9">An273</strain>
    </source>
</reference>
<comment type="caution">
    <text evidence="8">The sequence shown here is derived from an EMBL/GenBank/DDBJ whole genome shotgun (WGS) entry which is preliminary data.</text>
</comment>
<keyword evidence="4 7" id="KW-0812">Transmembrane</keyword>
<evidence type="ECO:0000256" key="5">
    <source>
        <dbReference type="ARBA" id="ARBA00022989"/>
    </source>
</evidence>
<dbReference type="PANTHER" id="PTHR33508">
    <property type="entry name" value="UPF0056 MEMBRANE PROTEIN YHCE"/>
    <property type="match status" value="1"/>
</dbReference>
<dbReference type="NCBIfam" id="TIGR00427">
    <property type="entry name" value="NAAT family transporter"/>
    <property type="match status" value="1"/>
</dbReference>
<gene>
    <name evidence="8" type="ORF">B5F75_02605</name>
</gene>
<organism evidence="8 9">
    <name type="scientific">Candidatus Avelusimicrobium gallicola</name>
    <dbReference type="NCBI Taxonomy" id="2562704"/>
    <lineage>
        <taxon>Bacteria</taxon>
        <taxon>Pseudomonadati</taxon>
        <taxon>Elusimicrobiota</taxon>
        <taxon>Elusimicrobia</taxon>
        <taxon>Elusimicrobiales</taxon>
        <taxon>Elusimicrobiaceae</taxon>
        <taxon>Candidatus Avelusimicrobium</taxon>
    </lineage>
</organism>
<feature type="transmembrane region" description="Helical" evidence="7">
    <location>
        <begin position="6"/>
        <end position="27"/>
    </location>
</feature>
<dbReference type="AlphaFoldDB" id="A0A1Y4DET6"/>
<feature type="transmembrane region" description="Helical" evidence="7">
    <location>
        <begin position="149"/>
        <end position="175"/>
    </location>
</feature>
<keyword evidence="3" id="KW-1003">Cell membrane</keyword>
<sequence>MDWGLLVNSFIGMLSILNPIGNVPIFLEHVENEPPKVQRAVALMMALAIFLLLTAFFVFGNRILTLFGITIPAFRLAGSIIILIVGLRMLQGKSKFESHGIETAAAQGNTFDQARNRLSHILVPVAMPLFIGPGSITTAILYAEKTTTFSMAMMMIGVLFLSSAIVGVCLVGSRYIFNKIGPNGTQIVIRFMGMILCAIAMQFMIDGVAQLLPGVLDSTFTHAAGAEK</sequence>
<evidence type="ECO:0000313" key="9">
    <source>
        <dbReference type="Proteomes" id="UP000196368"/>
    </source>
</evidence>
<evidence type="ECO:0000256" key="6">
    <source>
        <dbReference type="ARBA" id="ARBA00023136"/>
    </source>
</evidence>
<feature type="transmembrane region" description="Helical" evidence="7">
    <location>
        <begin position="39"/>
        <end position="59"/>
    </location>
</feature>
<evidence type="ECO:0000256" key="2">
    <source>
        <dbReference type="ARBA" id="ARBA00009784"/>
    </source>
</evidence>
<feature type="transmembrane region" description="Helical" evidence="7">
    <location>
        <begin position="121"/>
        <end position="143"/>
    </location>
</feature>
<protein>
    <recommendedName>
        <fullName evidence="7">UPF0056 membrane protein</fullName>
    </recommendedName>
</protein>
<feature type="transmembrane region" description="Helical" evidence="7">
    <location>
        <begin position="187"/>
        <end position="205"/>
    </location>
</feature>
<dbReference type="RefSeq" id="WP_087287486.1">
    <property type="nucleotide sequence ID" value="NZ_NFJD01000001.1"/>
</dbReference>
<dbReference type="GO" id="GO:0005886">
    <property type="term" value="C:plasma membrane"/>
    <property type="evidence" value="ECO:0007669"/>
    <property type="project" value="UniProtKB-SubCell"/>
</dbReference>
<evidence type="ECO:0000256" key="1">
    <source>
        <dbReference type="ARBA" id="ARBA00004651"/>
    </source>
</evidence>
<evidence type="ECO:0000256" key="7">
    <source>
        <dbReference type="RuleBase" id="RU362048"/>
    </source>
</evidence>
<evidence type="ECO:0000313" key="8">
    <source>
        <dbReference type="EMBL" id="OUO57683.1"/>
    </source>
</evidence>
<evidence type="ECO:0000256" key="4">
    <source>
        <dbReference type="ARBA" id="ARBA00022692"/>
    </source>
</evidence>
<comment type="subcellular location">
    <subcellularLocation>
        <location evidence="1 7">Cell membrane</location>
        <topology evidence="1 7">Multi-pass membrane protein</topology>
    </subcellularLocation>
</comment>
<keyword evidence="5 7" id="KW-1133">Transmembrane helix</keyword>
<feature type="transmembrane region" description="Helical" evidence="7">
    <location>
        <begin position="65"/>
        <end position="87"/>
    </location>
</feature>
<comment type="similarity">
    <text evidence="2 7">Belongs to the UPF0056 (MarC) family.</text>
</comment>
<keyword evidence="9" id="KW-1185">Reference proteome</keyword>
<dbReference type="Proteomes" id="UP000196368">
    <property type="component" value="Unassembled WGS sequence"/>
</dbReference>
<keyword evidence="6 7" id="KW-0472">Membrane</keyword>